<dbReference type="InterPro" id="IPR001202">
    <property type="entry name" value="WW_dom"/>
</dbReference>
<dbReference type="EMBL" id="SWLB01000006">
    <property type="protein sequence ID" value="KAF3337914.1"/>
    <property type="molecule type" value="Genomic_DNA"/>
</dbReference>
<protein>
    <submittedName>
        <fullName evidence="5">WW domain-containing protein</fullName>
    </submittedName>
</protein>
<evidence type="ECO:0000256" key="3">
    <source>
        <dbReference type="SAM" id="MobiDB-lite"/>
    </source>
</evidence>
<gene>
    <name evidence="5" type="ORF">FCM35_KLT18501</name>
</gene>
<feature type="domain" description="WW" evidence="4">
    <location>
        <begin position="75"/>
        <end position="109"/>
    </location>
</feature>
<evidence type="ECO:0000313" key="5">
    <source>
        <dbReference type="EMBL" id="KAF3337914.1"/>
    </source>
</evidence>
<dbReference type="PROSITE" id="PS50020">
    <property type="entry name" value="WW_DOMAIN_2"/>
    <property type="match status" value="1"/>
</dbReference>
<evidence type="ECO:0000259" key="4">
    <source>
        <dbReference type="PROSITE" id="PS50020"/>
    </source>
</evidence>
<dbReference type="GO" id="GO:0005737">
    <property type="term" value="C:cytoplasm"/>
    <property type="evidence" value="ECO:0007669"/>
    <property type="project" value="UniProtKB-SubCell"/>
</dbReference>
<proteinExistence type="predicted"/>
<dbReference type="SUPFAM" id="SSF51045">
    <property type="entry name" value="WW domain"/>
    <property type="match status" value="1"/>
</dbReference>
<dbReference type="CDD" id="cd00201">
    <property type="entry name" value="WW"/>
    <property type="match status" value="1"/>
</dbReference>
<dbReference type="PANTHER" id="PTHR14791">
    <property type="entry name" value="BOMB/KIRA PROTEINS"/>
    <property type="match status" value="1"/>
</dbReference>
<reference evidence="5" key="1">
    <citation type="submission" date="2020-01" db="EMBL/GenBank/DDBJ databases">
        <title>Genome sequence of Kobresia littledalei, the first chromosome-level genome in the family Cyperaceae.</title>
        <authorList>
            <person name="Qu G."/>
        </authorList>
    </citation>
    <scope>NUCLEOTIDE SEQUENCE</scope>
    <source>
        <strain evidence="5">C.B.Clarke</strain>
        <tissue evidence="5">Leaf</tissue>
    </source>
</reference>
<evidence type="ECO:0000256" key="1">
    <source>
        <dbReference type="ARBA" id="ARBA00004496"/>
    </source>
</evidence>
<keyword evidence="6" id="KW-1185">Reference proteome</keyword>
<dbReference type="PANTHER" id="PTHR14791:SF39">
    <property type="entry name" value="OS12G0233100 PROTEIN"/>
    <property type="match status" value="1"/>
</dbReference>
<comment type="subcellular location">
    <subcellularLocation>
        <location evidence="1">Cytoplasm</location>
    </subcellularLocation>
</comment>
<dbReference type="SMART" id="SM00456">
    <property type="entry name" value="WW"/>
    <property type="match status" value="1"/>
</dbReference>
<dbReference type="InterPro" id="IPR036020">
    <property type="entry name" value="WW_dom_sf"/>
</dbReference>
<sequence length="203" mass="22939">MIRDFLQRRKECDGGKGKDIVMMEQPELSLAPSFSTNFNYATGENNFKFKGKQLQMYNHGSETTTHEDLELQLCDPLPLDWEQCLDLKSGRMYYVNRKTLNKTWTRPKDLDLNLDLNMSAYPDSDDNGGYTSPNPYPNRQNSWSGSHGSSGDSDSDGMVAVVCVNCHLLVMLSKASPYCPNCKFLHSPNIETVKSLETLSLLH</sequence>
<dbReference type="OrthoDB" id="670666at2759"/>
<dbReference type="Pfam" id="PF00397">
    <property type="entry name" value="WW"/>
    <property type="match status" value="1"/>
</dbReference>
<evidence type="ECO:0000313" key="6">
    <source>
        <dbReference type="Proteomes" id="UP000623129"/>
    </source>
</evidence>
<name>A0A833RAH2_9POAL</name>
<dbReference type="Gene3D" id="2.20.70.10">
    <property type="match status" value="1"/>
</dbReference>
<keyword evidence="2" id="KW-0963">Cytoplasm</keyword>
<feature type="compositionally biased region" description="Polar residues" evidence="3">
    <location>
        <begin position="129"/>
        <end position="141"/>
    </location>
</feature>
<organism evidence="5 6">
    <name type="scientific">Carex littledalei</name>
    <dbReference type="NCBI Taxonomy" id="544730"/>
    <lineage>
        <taxon>Eukaryota</taxon>
        <taxon>Viridiplantae</taxon>
        <taxon>Streptophyta</taxon>
        <taxon>Embryophyta</taxon>
        <taxon>Tracheophyta</taxon>
        <taxon>Spermatophyta</taxon>
        <taxon>Magnoliopsida</taxon>
        <taxon>Liliopsida</taxon>
        <taxon>Poales</taxon>
        <taxon>Cyperaceae</taxon>
        <taxon>Cyperoideae</taxon>
        <taxon>Cariceae</taxon>
        <taxon>Carex</taxon>
        <taxon>Carex subgen. Euthyceras</taxon>
    </lineage>
</organism>
<dbReference type="AlphaFoldDB" id="A0A833RAH2"/>
<dbReference type="InterPro" id="IPR051105">
    <property type="entry name" value="WWC/KIBRA_Hippo_Reg"/>
</dbReference>
<accession>A0A833RAH2</accession>
<comment type="caution">
    <text evidence="5">The sequence shown here is derived from an EMBL/GenBank/DDBJ whole genome shotgun (WGS) entry which is preliminary data.</text>
</comment>
<evidence type="ECO:0000256" key="2">
    <source>
        <dbReference type="ARBA" id="ARBA00022490"/>
    </source>
</evidence>
<dbReference type="Proteomes" id="UP000623129">
    <property type="component" value="Unassembled WGS sequence"/>
</dbReference>
<feature type="region of interest" description="Disordered" evidence="3">
    <location>
        <begin position="123"/>
        <end position="151"/>
    </location>
</feature>
<feature type="compositionally biased region" description="Low complexity" evidence="3">
    <location>
        <begin position="142"/>
        <end position="151"/>
    </location>
</feature>